<dbReference type="OrthoDB" id="1417299at2"/>
<dbReference type="RefSeq" id="WP_095074416.1">
    <property type="nucleotide sequence ID" value="NZ_LT899436.1"/>
</dbReference>
<keyword evidence="2" id="KW-1185">Reference proteome</keyword>
<evidence type="ECO:0000313" key="2">
    <source>
        <dbReference type="Proteomes" id="UP000215214"/>
    </source>
</evidence>
<name>A0A238UDS1_9FLAO</name>
<sequence>MKKINYFLSALTISLCTISCSNSVSDDFDDMNNDAVKKRLKKISTNQNGESLTTSFSYDGNSKLTGVSSDFDGEATSIQYTNTGDLLNISGQGLSETLNLEELFQSPYNAYQLGQVVSYDDNRNPSKISFQEEVYNYNSGQYETIELTADIIYDEAPNMYFSTLEAAGVIAVLDKVQLDFSMNPQASELVKASELLPMNNPIKFIYKDENGNVSATIDISYTYDQDNYPINAIAVLNSGSSSETSAVNFSYN</sequence>
<reference evidence="1 2" key="1">
    <citation type="submission" date="2017-07" db="EMBL/GenBank/DDBJ databases">
        <authorList>
            <person name="Sun Z.S."/>
            <person name="Albrecht U."/>
            <person name="Echele G."/>
            <person name="Lee C.C."/>
        </authorList>
    </citation>
    <scope>NUCLEOTIDE SEQUENCE [LARGE SCALE GENOMIC DNA]</scope>
    <source>
        <strain evidence="2">type strain: KCTC 22618</strain>
    </source>
</reference>
<accession>A0A238UDS1</accession>
<protein>
    <submittedName>
        <fullName evidence="1">Uncharacterized protein</fullName>
    </submittedName>
</protein>
<proteinExistence type="predicted"/>
<gene>
    <name evidence="1" type="ORF">TJEJU_3669</name>
</gene>
<organism evidence="1 2">
    <name type="scientific">Tenacibaculum jejuense</name>
    <dbReference type="NCBI Taxonomy" id="584609"/>
    <lineage>
        <taxon>Bacteria</taxon>
        <taxon>Pseudomonadati</taxon>
        <taxon>Bacteroidota</taxon>
        <taxon>Flavobacteriia</taxon>
        <taxon>Flavobacteriales</taxon>
        <taxon>Flavobacteriaceae</taxon>
        <taxon>Tenacibaculum</taxon>
    </lineage>
</organism>
<dbReference type="Proteomes" id="UP000215214">
    <property type="component" value="Chromosome TJEJU"/>
</dbReference>
<dbReference type="KEGG" id="tje:TJEJU_3669"/>
<dbReference type="EMBL" id="LT899436">
    <property type="protein sequence ID" value="SNR17311.1"/>
    <property type="molecule type" value="Genomic_DNA"/>
</dbReference>
<dbReference type="AlphaFoldDB" id="A0A238UDS1"/>
<evidence type="ECO:0000313" key="1">
    <source>
        <dbReference type="EMBL" id="SNR17311.1"/>
    </source>
</evidence>